<dbReference type="OrthoDB" id="9772170at2"/>
<dbReference type="InterPro" id="IPR029044">
    <property type="entry name" value="Nucleotide-diphossugar_trans"/>
</dbReference>
<evidence type="ECO:0000259" key="1">
    <source>
        <dbReference type="Pfam" id="PF00535"/>
    </source>
</evidence>
<dbReference type="InterPro" id="IPR001173">
    <property type="entry name" value="Glyco_trans_2-like"/>
</dbReference>
<dbReference type="GO" id="GO:0016758">
    <property type="term" value="F:hexosyltransferase activity"/>
    <property type="evidence" value="ECO:0007669"/>
    <property type="project" value="UniProtKB-ARBA"/>
</dbReference>
<dbReference type="CDD" id="cd00761">
    <property type="entry name" value="Glyco_tranf_GTA_type"/>
    <property type="match status" value="1"/>
</dbReference>
<feature type="domain" description="Glycosyltransferase 2-like" evidence="1">
    <location>
        <begin position="4"/>
        <end position="123"/>
    </location>
</feature>
<dbReference type="PANTHER" id="PTHR22916">
    <property type="entry name" value="GLYCOSYLTRANSFERASE"/>
    <property type="match status" value="1"/>
</dbReference>
<dbReference type="RefSeq" id="WP_008670053.1">
    <property type="nucleotide sequence ID" value="NZ_ANOF01000150.1"/>
</dbReference>
<name>M5RZI3_9BACT</name>
<dbReference type="Gene3D" id="3.90.550.10">
    <property type="entry name" value="Spore Coat Polysaccharide Biosynthesis Protein SpsA, Chain A"/>
    <property type="match status" value="1"/>
</dbReference>
<keyword evidence="2" id="KW-0808">Transferase</keyword>
<proteinExistence type="predicted"/>
<comment type="caution">
    <text evidence="2">The sequence shown here is derived from an EMBL/GenBank/DDBJ whole genome shotgun (WGS) entry which is preliminary data.</text>
</comment>
<dbReference type="STRING" id="1263868.RESH_04640"/>
<dbReference type="AlphaFoldDB" id="M5RZI3"/>
<dbReference type="SUPFAM" id="SSF53448">
    <property type="entry name" value="Nucleotide-diphospho-sugar transferases"/>
    <property type="match status" value="1"/>
</dbReference>
<dbReference type="EMBL" id="ANOF01000150">
    <property type="protein sequence ID" value="EMI24768.1"/>
    <property type="molecule type" value="Genomic_DNA"/>
</dbReference>
<dbReference type="Pfam" id="PF00535">
    <property type="entry name" value="Glycos_transf_2"/>
    <property type="match status" value="1"/>
</dbReference>
<evidence type="ECO:0000313" key="2">
    <source>
        <dbReference type="EMBL" id="EMI24768.1"/>
    </source>
</evidence>
<dbReference type="Proteomes" id="UP000011996">
    <property type="component" value="Unassembled WGS sequence"/>
</dbReference>
<organism evidence="2 3">
    <name type="scientific">Rhodopirellula europaea SH398</name>
    <dbReference type="NCBI Taxonomy" id="1263868"/>
    <lineage>
        <taxon>Bacteria</taxon>
        <taxon>Pseudomonadati</taxon>
        <taxon>Planctomycetota</taxon>
        <taxon>Planctomycetia</taxon>
        <taxon>Pirellulales</taxon>
        <taxon>Pirellulaceae</taxon>
        <taxon>Rhodopirellula</taxon>
    </lineage>
</organism>
<accession>M5RZI3</accession>
<gene>
    <name evidence="2" type="ORF">RESH_04640</name>
</gene>
<dbReference type="PATRIC" id="fig|1263868.3.peg.5031"/>
<protein>
    <submittedName>
        <fullName evidence="2">Glycosyltransferase</fullName>
    </submittedName>
</protein>
<evidence type="ECO:0000313" key="3">
    <source>
        <dbReference type="Proteomes" id="UP000011996"/>
    </source>
</evidence>
<sequence>MQVSIIITCYDRERWVARAIRSAVAQKFPKDEFEVIVVDDGSTDHSREIIDNFSDDIVRIYHDENRGLPAARNSGIKRSKGRYVMHLDSDDYISEDTIRLLSLFLNENHDWGAVGCDYKEVNESETLMIRRYANLEPIACGLMFRTDALIAIGLYNEEMRVCEDEELRERFEEKYIVGHCRLPLYRYMRHEENITNDKESVEKYRAKLRKSAK</sequence>
<reference evidence="2 3" key="1">
    <citation type="journal article" date="2013" name="Mar. Genomics">
        <title>Expression of sulfatases in Rhodopirellula baltica and the diversity of sulfatases in the genus Rhodopirellula.</title>
        <authorList>
            <person name="Wegner C.E."/>
            <person name="Richter-Heitmann T."/>
            <person name="Klindworth A."/>
            <person name="Klockow C."/>
            <person name="Richter M."/>
            <person name="Achstetter T."/>
            <person name="Glockner F.O."/>
            <person name="Harder J."/>
        </authorList>
    </citation>
    <scope>NUCLEOTIDE SEQUENCE [LARGE SCALE GENOMIC DNA]</scope>
    <source>
        <strain evidence="2 3">SH398</strain>
    </source>
</reference>